<name>A0A2H1L573_9MICO</name>
<dbReference type="Proteomes" id="UP000234462">
    <property type="component" value="Unassembled WGS sequence"/>
</dbReference>
<gene>
    <name evidence="1" type="ORF">BJEO58_01477</name>
</gene>
<keyword evidence="2" id="KW-1185">Reference proteome</keyword>
<dbReference type="EMBL" id="FXZM01000006">
    <property type="protein sequence ID" value="SMY11885.1"/>
    <property type="molecule type" value="Genomic_DNA"/>
</dbReference>
<evidence type="ECO:0000313" key="1">
    <source>
        <dbReference type="EMBL" id="SMY11885.1"/>
    </source>
</evidence>
<evidence type="ECO:0000313" key="2">
    <source>
        <dbReference type="Proteomes" id="UP000234462"/>
    </source>
</evidence>
<protein>
    <submittedName>
        <fullName evidence="1">Uncharacterized protein</fullName>
    </submittedName>
</protein>
<reference evidence="2" key="1">
    <citation type="submission" date="2017-03" db="EMBL/GenBank/DDBJ databases">
        <authorList>
            <person name="Monnet C."/>
        </authorList>
    </citation>
    <scope>NUCLEOTIDE SEQUENCE [LARGE SCALE GENOMIC DNA]</scope>
    <source>
        <strain evidence="2">SJ5-8</strain>
    </source>
</reference>
<organism evidence="1 2">
    <name type="scientific">Brevibacterium jeotgali</name>
    <dbReference type="NCBI Taxonomy" id="1262550"/>
    <lineage>
        <taxon>Bacteria</taxon>
        <taxon>Bacillati</taxon>
        <taxon>Actinomycetota</taxon>
        <taxon>Actinomycetes</taxon>
        <taxon>Micrococcales</taxon>
        <taxon>Brevibacteriaceae</taxon>
        <taxon>Brevibacterium</taxon>
    </lineage>
</organism>
<proteinExistence type="predicted"/>
<dbReference type="OrthoDB" id="9815946at2"/>
<dbReference type="RefSeq" id="WP_101588848.1">
    <property type="nucleotide sequence ID" value="NZ_FXZM01000006.1"/>
</dbReference>
<accession>A0A2H1L573</accession>
<dbReference type="AlphaFoldDB" id="A0A2H1L573"/>
<sequence>MHGLADKWTGIVEELGYTDDGGLTELDEWYEPGSIDFRPLGERLFTEAAEQHRPGTAMDTNGG</sequence>